<gene>
    <name evidence="1" type="ORF">BpHYR1_036389</name>
</gene>
<accession>A0A3M7SP75</accession>
<comment type="caution">
    <text evidence="1">The sequence shown here is derived from an EMBL/GenBank/DDBJ whole genome shotgun (WGS) entry which is preliminary data.</text>
</comment>
<reference evidence="1 2" key="1">
    <citation type="journal article" date="2018" name="Sci. Rep.">
        <title>Genomic signatures of local adaptation to the degree of environmental predictability in rotifers.</title>
        <authorList>
            <person name="Franch-Gras L."/>
            <person name="Hahn C."/>
            <person name="Garcia-Roger E.M."/>
            <person name="Carmona M.J."/>
            <person name="Serra M."/>
            <person name="Gomez A."/>
        </authorList>
    </citation>
    <scope>NUCLEOTIDE SEQUENCE [LARGE SCALE GENOMIC DNA]</scope>
    <source>
        <strain evidence="1">HYR1</strain>
    </source>
</reference>
<keyword evidence="2" id="KW-1185">Reference proteome</keyword>
<evidence type="ECO:0000313" key="1">
    <source>
        <dbReference type="EMBL" id="RNA37407.1"/>
    </source>
</evidence>
<evidence type="ECO:0000313" key="2">
    <source>
        <dbReference type="Proteomes" id="UP000276133"/>
    </source>
</evidence>
<dbReference type="AlphaFoldDB" id="A0A3M7SP75"/>
<protein>
    <submittedName>
        <fullName evidence="1">Uncharacterized protein</fullName>
    </submittedName>
</protein>
<name>A0A3M7SP75_BRAPC</name>
<organism evidence="1 2">
    <name type="scientific">Brachionus plicatilis</name>
    <name type="common">Marine rotifer</name>
    <name type="synonym">Brachionus muelleri</name>
    <dbReference type="NCBI Taxonomy" id="10195"/>
    <lineage>
        <taxon>Eukaryota</taxon>
        <taxon>Metazoa</taxon>
        <taxon>Spiralia</taxon>
        <taxon>Gnathifera</taxon>
        <taxon>Rotifera</taxon>
        <taxon>Eurotatoria</taxon>
        <taxon>Monogononta</taxon>
        <taxon>Pseudotrocha</taxon>
        <taxon>Ploima</taxon>
        <taxon>Brachionidae</taxon>
        <taxon>Brachionus</taxon>
    </lineage>
</organism>
<dbReference type="EMBL" id="REGN01001050">
    <property type="protein sequence ID" value="RNA37407.1"/>
    <property type="molecule type" value="Genomic_DNA"/>
</dbReference>
<proteinExistence type="predicted"/>
<sequence length="90" mass="10783">MRTRPVTITINLVIKLIFKNTKKNAKGNFRKMMIFEKYNFFNYILLSYYNSFRFLENIFCSELDGNPSLKKNKCCRSKRKDEFMVSGETD</sequence>
<dbReference type="Proteomes" id="UP000276133">
    <property type="component" value="Unassembled WGS sequence"/>
</dbReference>